<name>V5F0J6_KALBG</name>
<dbReference type="InterPro" id="IPR024574">
    <property type="entry name" value="ELMO_ARM"/>
</dbReference>
<dbReference type="AlphaFoldDB" id="V5F0J6"/>
<protein>
    <recommendedName>
        <fullName evidence="6">ELMO domain-containing protein</fullName>
    </recommendedName>
</protein>
<dbReference type="GeneID" id="27417312"/>
<dbReference type="eggNOG" id="KOG2999">
    <property type="taxonomic scope" value="Eukaryota"/>
</dbReference>
<dbReference type="GO" id="GO:0005886">
    <property type="term" value="C:plasma membrane"/>
    <property type="evidence" value="ECO:0007669"/>
    <property type="project" value="TreeGrafter"/>
</dbReference>
<dbReference type="PANTHER" id="PTHR12771:SF56">
    <property type="entry name" value="CED-12"/>
    <property type="match status" value="1"/>
</dbReference>
<dbReference type="GO" id="GO:0048870">
    <property type="term" value="P:cell motility"/>
    <property type="evidence" value="ECO:0007669"/>
    <property type="project" value="TreeGrafter"/>
</dbReference>
<evidence type="ECO:0000256" key="2">
    <source>
        <dbReference type="ARBA" id="ARBA00022907"/>
    </source>
</evidence>
<dbReference type="SUPFAM" id="SSF48371">
    <property type="entry name" value="ARM repeat"/>
    <property type="match status" value="1"/>
</dbReference>
<keyword evidence="1" id="KW-0053">Apoptosis</keyword>
<accession>V5F0J6</accession>
<dbReference type="InterPro" id="IPR011993">
    <property type="entry name" value="PH-like_dom_sf"/>
</dbReference>
<dbReference type="RefSeq" id="XP_016293738.1">
    <property type="nucleotide sequence ID" value="XM_016434705.1"/>
</dbReference>
<evidence type="ECO:0000256" key="4">
    <source>
        <dbReference type="ARBA" id="ARBA00024863"/>
    </source>
</evidence>
<dbReference type="InterPro" id="IPR006816">
    <property type="entry name" value="ELMO_dom"/>
</dbReference>
<dbReference type="EMBL" id="KI545856">
    <property type="protein sequence ID" value="EST08749.1"/>
    <property type="molecule type" value="Genomic_DNA"/>
</dbReference>
<comment type="function">
    <text evidence="4">Involved in cytoskeletal rearrangements required for phagocytosis of apoptotic cells and cell motility. Acts in association with DOCK1 and CRK. Was initially proposed to be required in complex with DOCK1 to activate Rac Rho small GTPases. May enhance the guanine nucleotide exchange factor (GEF) activity of DOCK1.</text>
</comment>
<proteinExistence type="predicted"/>
<evidence type="ECO:0000259" key="6">
    <source>
        <dbReference type="PROSITE" id="PS51335"/>
    </source>
</evidence>
<dbReference type="GO" id="GO:0017124">
    <property type="term" value="F:SH3 domain binding"/>
    <property type="evidence" value="ECO:0007669"/>
    <property type="project" value="UniProtKB-KW"/>
</dbReference>
<dbReference type="PANTHER" id="PTHR12771">
    <property type="entry name" value="ENGULFMENT AND CELL MOTILITY"/>
    <property type="match status" value="1"/>
</dbReference>
<dbReference type="InterPro" id="IPR011989">
    <property type="entry name" value="ARM-like"/>
</dbReference>
<organism evidence="7 8">
    <name type="scientific">Kalmanozyma brasiliensis (strain GHG001)</name>
    <name type="common">Yeast</name>
    <name type="synonym">Pseudozyma brasiliensis</name>
    <dbReference type="NCBI Taxonomy" id="1365824"/>
    <lineage>
        <taxon>Eukaryota</taxon>
        <taxon>Fungi</taxon>
        <taxon>Dikarya</taxon>
        <taxon>Basidiomycota</taxon>
        <taxon>Ustilaginomycotina</taxon>
        <taxon>Ustilaginomycetes</taxon>
        <taxon>Ustilaginales</taxon>
        <taxon>Ustilaginaceae</taxon>
        <taxon>Kalmanozyma</taxon>
    </lineage>
</organism>
<dbReference type="InterPro" id="IPR016024">
    <property type="entry name" value="ARM-type_fold"/>
</dbReference>
<feature type="region of interest" description="Disordered" evidence="5">
    <location>
        <begin position="390"/>
        <end position="411"/>
    </location>
</feature>
<dbReference type="InterPro" id="IPR050868">
    <property type="entry name" value="ELMO_domain-containing"/>
</dbReference>
<dbReference type="Pfam" id="PF11841">
    <property type="entry name" value="ELMO_ARM"/>
    <property type="match status" value="1"/>
</dbReference>
<keyword evidence="2" id="KW-0581">Phagocytosis</keyword>
<feature type="domain" description="ELMO" evidence="6">
    <location>
        <begin position="368"/>
        <end position="543"/>
    </location>
</feature>
<dbReference type="STRING" id="1365824.V5F0J6"/>
<dbReference type="Pfam" id="PF16457">
    <property type="entry name" value="PH_12"/>
    <property type="match status" value="1"/>
</dbReference>
<sequence length="817" mass="90197">MSGAEPGPSRARLSGLASPSAKQSHFDSSAVPPPSPATANRINLVTYGQSTIKALIDPSLPVQDVIRQLCANAHLGVQEPPALFALRDDDDDELIDDANMAKKIEAGANFKLCSSPTIEAVDMVDKLSSRDDRVLKMATYTLQRLIRETPFTDEFVARGGVKELLNVIRNHSSGNTLAYALTSCQNLMEGFEYGWEIIDNTFVAKVVGLLVAQERINVCRPATAILKKLVVSGPQDSPKTGRVVTDGRDAAASSAPAVYRYGFDFIYTEIQRERLFLQTLVNRLGSSDTTLKLYSLSLINSLLRNVSDDLFESFTSELEKLHASKAVAWLMDSSRGDELASSILEYQSNVIRAAHRRMRTVVTPTDKRHAHALSYVWLQARISDVVVPNPAAVQNSPPKNGPRTSSGTTTRHKWRRIGFASESAAKEFGRTGWLGLSCLESFVRSDPDLYSKIIQEQINRPEERRCMFARASIEVTSILADHWAIESGSYATSTTYLPYLLSFSKVHHLALRFFLRMWNESGAAASDFSRVSALVRSQVDEALGQQDETSRTWAEVEDAFLHSEYRTVRDRQMKELEVDEDHSSKASIRNLRGRIYRESYEFVRQQRIRCLLEGAWFRNATVSNVSAISNGSKQHRKSTSTVDTAVPATRSAANGASAKTKPWRFYRLAPNKKFLYYCDSSERFPIRGGLDDLPERIDLSLVTEVSQNGGAGETTAAGGAKAGGDLVISLLQSPEASLAEMQALNASQFSEWTDGLNMLRGEGGVISTRETADLIQTLTEIGIKVKLLDLTGEQIELPASVQPPALPSTTEFFFAEL</sequence>
<dbReference type="Gene3D" id="2.30.29.30">
    <property type="entry name" value="Pleckstrin-homology domain (PH domain)/Phosphotyrosine-binding domain (PTB)"/>
    <property type="match status" value="1"/>
</dbReference>
<dbReference type="HOGENOM" id="CLU_009191_1_0_1"/>
<evidence type="ECO:0000256" key="3">
    <source>
        <dbReference type="ARBA" id="ARBA00023036"/>
    </source>
</evidence>
<keyword evidence="8" id="KW-1185">Reference proteome</keyword>
<dbReference type="Proteomes" id="UP000019377">
    <property type="component" value="Unassembled WGS sequence"/>
</dbReference>
<evidence type="ECO:0000256" key="1">
    <source>
        <dbReference type="ARBA" id="ARBA00022703"/>
    </source>
</evidence>
<evidence type="ECO:0000313" key="8">
    <source>
        <dbReference type="Proteomes" id="UP000019377"/>
    </source>
</evidence>
<dbReference type="GO" id="GO:0006915">
    <property type="term" value="P:apoptotic process"/>
    <property type="evidence" value="ECO:0007669"/>
    <property type="project" value="UniProtKB-KW"/>
</dbReference>
<evidence type="ECO:0000256" key="5">
    <source>
        <dbReference type="SAM" id="MobiDB-lite"/>
    </source>
</evidence>
<dbReference type="Gene3D" id="1.25.10.10">
    <property type="entry name" value="Leucine-rich Repeat Variant"/>
    <property type="match status" value="1"/>
</dbReference>
<reference evidence="8" key="1">
    <citation type="journal article" date="2013" name="Genome Announc.">
        <title>Draft genome sequence of Pseudozyma brasiliensis sp. nov. strain GHG001, a high producer of endo-1,4-xylanase isolated from an insect pest of sugarcane.</title>
        <authorList>
            <person name="Oliveira J.V.D.C."/>
            <person name="dos Santos R.A.C."/>
            <person name="Borges T.A."/>
            <person name="Riano-Pachon D.M."/>
            <person name="Goldman G.H."/>
        </authorList>
    </citation>
    <scope>NUCLEOTIDE SEQUENCE [LARGE SCALE GENOMIC DNA]</scope>
    <source>
        <strain evidence="8">GHG001</strain>
    </source>
</reference>
<feature type="region of interest" description="Disordered" evidence="5">
    <location>
        <begin position="1"/>
        <end position="37"/>
    </location>
</feature>
<dbReference type="GO" id="GO:0007015">
    <property type="term" value="P:actin filament organization"/>
    <property type="evidence" value="ECO:0007669"/>
    <property type="project" value="TreeGrafter"/>
</dbReference>
<gene>
    <name evidence="7" type="ORF">PSEUBRA_SCAF14g01519</name>
</gene>
<feature type="compositionally biased region" description="Polar residues" evidence="5">
    <location>
        <begin position="392"/>
        <end position="409"/>
    </location>
</feature>
<dbReference type="OMA" id="CPHMKDL"/>
<dbReference type="InterPro" id="IPR001849">
    <property type="entry name" value="PH_domain"/>
</dbReference>
<keyword evidence="3" id="KW-0729">SH3-binding</keyword>
<dbReference type="PROSITE" id="PS51335">
    <property type="entry name" value="ELMO"/>
    <property type="match status" value="1"/>
</dbReference>
<dbReference type="Pfam" id="PF04727">
    <property type="entry name" value="ELMO_CED12"/>
    <property type="match status" value="1"/>
</dbReference>
<evidence type="ECO:0000313" key="7">
    <source>
        <dbReference type="EMBL" id="EST08749.1"/>
    </source>
</evidence>
<dbReference type="OrthoDB" id="28413at2759"/>